<keyword evidence="1" id="KW-0175">Coiled coil</keyword>
<dbReference type="Proteomes" id="UP000027946">
    <property type="component" value="Unassembled WGS sequence"/>
</dbReference>
<evidence type="ECO:0000313" key="3">
    <source>
        <dbReference type="EMBL" id="KDR95984.1"/>
    </source>
</evidence>
<feature type="transmembrane region" description="Helical" evidence="2">
    <location>
        <begin position="35"/>
        <end position="59"/>
    </location>
</feature>
<organism evidence="3 4">
    <name type="scientific">Peptoclostridium litorale DSM 5388</name>
    <dbReference type="NCBI Taxonomy" id="1121324"/>
    <lineage>
        <taxon>Bacteria</taxon>
        <taxon>Bacillati</taxon>
        <taxon>Bacillota</taxon>
        <taxon>Clostridia</taxon>
        <taxon>Peptostreptococcales</taxon>
        <taxon>Peptoclostridiaceae</taxon>
        <taxon>Peptoclostridium</taxon>
    </lineage>
</organism>
<evidence type="ECO:0000256" key="2">
    <source>
        <dbReference type="SAM" id="Phobius"/>
    </source>
</evidence>
<evidence type="ECO:0000313" key="4">
    <source>
        <dbReference type="Proteomes" id="UP000027946"/>
    </source>
</evidence>
<proteinExistence type="predicted"/>
<keyword evidence="2" id="KW-1133">Transmembrane helix</keyword>
<dbReference type="AlphaFoldDB" id="A0A069RG13"/>
<name>A0A069RG13_PEPLI</name>
<dbReference type="EMBL" id="JJMM01000008">
    <property type="protein sequence ID" value="KDR95984.1"/>
    <property type="molecule type" value="Genomic_DNA"/>
</dbReference>
<feature type="transmembrane region" description="Helical" evidence="2">
    <location>
        <begin position="10"/>
        <end position="29"/>
    </location>
</feature>
<accession>A0A069RG13</accession>
<protein>
    <submittedName>
        <fullName evidence="3">Uncharacterized protein</fullName>
    </submittedName>
</protein>
<sequence length="201" mass="22953">MLKKWSNRDWFWLCGVLILGWIVSLSIKLADNGEIINLISLVGSGVSIALAVVAIIYAFNQSTQSNIQNKSFETMIRGIENELIRVNSTKHELIKLENDADKKESEDLSKVLALIEKKELEPAKKALGNIESEKEIREQRRKELIDKIDKMDESFFLKTSLTATPMQFENLAKGLAKAAELLEGMNEEQRKSFFMKYNDRV</sequence>
<evidence type="ECO:0000256" key="1">
    <source>
        <dbReference type="SAM" id="Coils"/>
    </source>
</evidence>
<comment type="caution">
    <text evidence="3">The sequence shown here is derived from an EMBL/GenBank/DDBJ whole genome shotgun (WGS) entry which is preliminary data.</text>
</comment>
<gene>
    <name evidence="3" type="ORF">CLIT_8c01530</name>
</gene>
<dbReference type="RefSeq" id="WP_038263212.1">
    <property type="nucleotide sequence ID" value="NZ_FSRH01000008.1"/>
</dbReference>
<keyword evidence="2" id="KW-0472">Membrane</keyword>
<keyword evidence="4" id="KW-1185">Reference proteome</keyword>
<feature type="coiled-coil region" evidence="1">
    <location>
        <begin position="79"/>
        <end position="106"/>
    </location>
</feature>
<reference evidence="3 4" key="1">
    <citation type="submission" date="2014-03" db="EMBL/GenBank/DDBJ databases">
        <title>Genome sequence of Clostridium litorale W6, DSM 5388.</title>
        <authorList>
            <person name="Poehlein A."/>
            <person name="Jagirdar A."/>
            <person name="Khonsari B."/>
            <person name="Chibani C.M."/>
            <person name="Gutierrez Gutierrez D.A."/>
            <person name="Davydova E."/>
            <person name="Alghaithi H.S."/>
            <person name="Nair K.P."/>
            <person name="Dhamotharan K."/>
            <person name="Chandran L."/>
            <person name="G W."/>
            <person name="Daniel R."/>
        </authorList>
    </citation>
    <scope>NUCLEOTIDE SEQUENCE [LARGE SCALE GENOMIC DNA]</scope>
    <source>
        <strain evidence="3 4">W6</strain>
    </source>
</reference>
<keyword evidence="2" id="KW-0812">Transmembrane</keyword>